<sequence>MLPGGVQRRAAGARRGLSGGGEVVGQRDPAPGDHPGEDHRGARLVMRGAQCGVGAVGQRLPAGLAQLLRLPVRQAAGAQGRPATVQIAQGSPAVVSAHPQRIQPEAQRPVVCGQGRRGPGALVTRAAQHTIVGHDHPRTRRPPLRELRRRSARHAAAGNRPGGWGGCGDYPPGDNRHHRRATSRRCEPEALGPQTAKTRTVGAGEVPPAERIEQQEQNAAQGRHCARQGRPSPAGLPPQAGFDVGAREPSNPRRRPQHCGHGQKPSPRSGDFRCGVGPVRADHRRESQPLRAHHAHGVAVVGVEQNMLSMRESARRTAAANPAVDVPGVPGRPRPRPQRRQSHSRRRAGGETKRLWSPAKSSHHSGGTGR</sequence>
<proteinExistence type="predicted"/>
<dbReference type="EMBL" id="PPEA01000148">
    <property type="protein sequence ID" value="PQM48737.1"/>
    <property type="molecule type" value="Genomic_DNA"/>
</dbReference>
<gene>
    <name evidence="2" type="ORF">C1Y40_01103</name>
</gene>
<evidence type="ECO:0000313" key="3">
    <source>
        <dbReference type="Proteomes" id="UP000238296"/>
    </source>
</evidence>
<feature type="compositionally biased region" description="Low complexity" evidence="1">
    <location>
        <begin position="1"/>
        <end position="16"/>
    </location>
</feature>
<comment type="caution">
    <text evidence="2">The sequence shown here is derived from an EMBL/GenBank/DDBJ whole genome shotgun (WGS) entry which is preliminary data.</text>
</comment>
<organism evidence="2 3">
    <name type="scientific">Mycobacterium talmoniae</name>
    <dbReference type="NCBI Taxonomy" id="1858794"/>
    <lineage>
        <taxon>Bacteria</taxon>
        <taxon>Bacillati</taxon>
        <taxon>Actinomycetota</taxon>
        <taxon>Actinomycetes</taxon>
        <taxon>Mycobacteriales</taxon>
        <taxon>Mycobacteriaceae</taxon>
        <taxon>Mycobacterium</taxon>
    </lineage>
</organism>
<feature type="compositionally biased region" description="Basic residues" evidence="1">
    <location>
        <begin position="333"/>
        <end position="347"/>
    </location>
</feature>
<accession>A0A2S8BPY6</accession>
<feature type="compositionally biased region" description="Basic and acidic residues" evidence="1">
    <location>
        <begin position="30"/>
        <end position="40"/>
    </location>
</feature>
<dbReference type="Proteomes" id="UP000238296">
    <property type="component" value="Unassembled WGS sequence"/>
</dbReference>
<feature type="region of interest" description="Disordered" evidence="1">
    <location>
        <begin position="1"/>
        <end position="40"/>
    </location>
</feature>
<protein>
    <submittedName>
        <fullName evidence="2">Uncharacterized protein</fullName>
    </submittedName>
</protein>
<reference evidence="2 3" key="1">
    <citation type="journal article" date="2017" name="Int. J. Syst. Evol. Microbiol.">
        <title>Mycobacterium talmoniae sp. nov., a slowly growing mycobacterium isolated from human respiratory samples.</title>
        <authorList>
            <person name="Davidson R.M."/>
            <person name="DeGroote M.A."/>
            <person name="Marola J.L."/>
            <person name="Buss S."/>
            <person name="Jones V."/>
            <person name="McNeil M.R."/>
            <person name="Freifeld A.G."/>
            <person name="Elaine Epperson L."/>
            <person name="Hasan N.A."/>
            <person name="Jackson M."/>
            <person name="Iwen P.C."/>
            <person name="Salfinger M."/>
            <person name="Strong M."/>
        </authorList>
    </citation>
    <scope>NUCLEOTIDE SEQUENCE [LARGE SCALE GENOMIC DNA]</scope>
    <source>
        <strain evidence="2 3">ATCC BAA-2683</strain>
    </source>
</reference>
<feature type="region of interest" description="Disordered" evidence="1">
    <location>
        <begin position="132"/>
        <end position="296"/>
    </location>
</feature>
<dbReference type="AlphaFoldDB" id="A0A2S8BPY6"/>
<feature type="region of interest" description="Disordered" evidence="1">
    <location>
        <begin position="311"/>
        <end position="370"/>
    </location>
</feature>
<name>A0A2S8BPY6_9MYCO</name>
<feature type="compositionally biased region" description="Basic residues" evidence="1">
    <location>
        <begin position="137"/>
        <end position="153"/>
    </location>
</feature>
<evidence type="ECO:0000313" key="2">
    <source>
        <dbReference type="EMBL" id="PQM48737.1"/>
    </source>
</evidence>
<evidence type="ECO:0000256" key="1">
    <source>
        <dbReference type="SAM" id="MobiDB-lite"/>
    </source>
</evidence>